<keyword evidence="4" id="KW-1185">Reference proteome</keyword>
<dbReference type="PANTHER" id="PTHR23179">
    <property type="entry name" value="T-CELL ACTIVATION RHO GTPASE ACTIVATING PROTEIN-RELATED"/>
    <property type="match status" value="1"/>
</dbReference>
<feature type="domain" description="Rho-GAP" evidence="2">
    <location>
        <begin position="63"/>
        <end position="253"/>
    </location>
</feature>
<proteinExistence type="predicted"/>
<dbReference type="InterPro" id="IPR008936">
    <property type="entry name" value="Rho_GTPase_activation_prot"/>
</dbReference>
<dbReference type="FunFam" id="1.10.555.10:FF:000032">
    <property type="entry name" value="Uncharacterized protein, isoform E"/>
    <property type="match status" value="1"/>
</dbReference>
<dbReference type="OrthoDB" id="9994905at2759"/>
<dbReference type="InterPro" id="IPR000198">
    <property type="entry name" value="RhoGAP_dom"/>
</dbReference>
<protein>
    <recommendedName>
        <fullName evidence="2">Rho-GAP domain-containing protein</fullName>
    </recommendedName>
</protein>
<feature type="region of interest" description="Disordered" evidence="1">
    <location>
        <begin position="496"/>
        <end position="547"/>
    </location>
</feature>
<name>A0A9N9SI15_PHACE</name>
<dbReference type="GO" id="GO:0005096">
    <property type="term" value="F:GTPase activator activity"/>
    <property type="evidence" value="ECO:0007669"/>
    <property type="project" value="TreeGrafter"/>
</dbReference>
<dbReference type="GO" id="GO:0007165">
    <property type="term" value="P:signal transduction"/>
    <property type="evidence" value="ECO:0007669"/>
    <property type="project" value="InterPro"/>
</dbReference>
<reference evidence="3" key="1">
    <citation type="submission" date="2022-01" db="EMBL/GenBank/DDBJ databases">
        <authorList>
            <person name="King R."/>
        </authorList>
    </citation>
    <scope>NUCLEOTIDE SEQUENCE</scope>
</reference>
<dbReference type="EMBL" id="OU896712">
    <property type="protein sequence ID" value="CAG9822582.1"/>
    <property type="molecule type" value="Genomic_DNA"/>
</dbReference>
<evidence type="ECO:0000259" key="2">
    <source>
        <dbReference type="PROSITE" id="PS50238"/>
    </source>
</evidence>
<dbReference type="PROSITE" id="PS50238">
    <property type="entry name" value="RHOGAP"/>
    <property type="match status" value="1"/>
</dbReference>
<accession>A0A9N9SI15</accession>
<dbReference type="Gene3D" id="1.10.555.10">
    <property type="entry name" value="Rho GTPase activation protein"/>
    <property type="match status" value="1"/>
</dbReference>
<sequence length="603" mass="67019">MSINSGYAPVNIVFGAKGIIFPEMTSWAARMHRRAATFGNVVTSCGHPSGPFPRRMEKVKFGVPLEDVCKNDIPGPLLVLILKLNKEAPYRKDVFRAPGHQGAMKKLTHFLQTGRLVNMDNFSVYTIASVLKKFLRKVPGGIFGRDIENRFFQVIEILDVQIRQEEIHKILTSLPIHTQRLLVLLFGTFRVIASNSERAGTRMTSEALGVSVAPSFFHSCVSDGKTATMEDVTKFKVASRVMKHLIEEFASSDLFGRDNYEYYARVTGRVLRVQGEWICSFQYPPLTTNGVFPTECIALERYLLGQLSMGRETWLQCENNGHWKSSLGLEALSQVEECQSTPALLETNPQVGSTSLRMIAEHGLLDSCTRLSISLEQNGLFQGTNTSHSSSTSHSSRVSQIHPGLKMTLDELKAVNKYAESTRSLSYLPQVHQRQTERMKTRSQWFLGPTVECSNCGGSLDLPLKDADVTALANVLLRRSSSGTIVGIAGLSLSADSVQRRPSVKRSNSKDKRYYHRSTRRNKENGSRSNSFKTHSERKSSNSRSGSFKLKYDSISKSASFKSKGELCSCPGSNDGATSNETSPNTVKTTETICVTLKYKPRI</sequence>
<dbReference type="SMART" id="SM00324">
    <property type="entry name" value="RhoGAP"/>
    <property type="match status" value="1"/>
</dbReference>
<gene>
    <name evidence="3" type="ORF">PHAECO_LOCUS10283</name>
</gene>
<evidence type="ECO:0000313" key="4">
    <source>
        <dbReference type="Proteomes" id="UP001153737"/>
    </source>
</evidence>
<evidence type="ECO:0000313" key="3">
    <source>
        <dbReference type="EMBL" id="CAG9822582.1"/>
    </source>
</evidence>
<dbReference type="Pfam" id="PF00620">
    <property type="entry name" value="RhoGAP"/>
    <property type="match status" value="1"/>
</dbReference>
<dbReference type="SUPFAM" id="SSF48350">
    <property type="entry name" value="GTPase activation domain, GAP"/>
    <property type="match status" value="1"/>
</dbReference>
<reference evidence="3" key="2">
    <citation type="submission" date="2022-10" db="EMBL/GenBank/DDBJ databases">
        <authorList>
            <consortium name="ENA_rothamsted_submissions"/>
            <consortium name="culmorum"/>
            <person name="King R."/>
        </authorList>
    </citation>
    <scope>NUCLEOTIDE SEQUENCE</scope>
</reference>
<dbReference type="PANTHER" id="PTHR23179:SF27">
    <property type="entry name" value="RHO GTPASE ACTIVATING PROTEIN AT 71E, ISOFORM D"/>
    <property type="match status" value="1"/>
</dbReference>
<organism evidence="3 4">
    <name type="scientific">Phaedon cochleariae</name>
    <name type="common">Mustard beetle</name>
    <dbReference type="NCBI Taxonomy" id="80249"/>
    <lineage>
        <taxon>Eukaryota</taxon>
        <taxon>Metazoa</taxon>
        <taxon>Ecdysozoa</taxon>
        <taxon>Arthropoda</taxon>
        <taxon>Hexapoda</taxon>
        <taxon>Insecta</taxon>
        <taxon>Pterygota</taxon>
        <taxon>Neoptera</taxon>
        <taxon>Endopterygota</taxon>
        <taxon>Coleoptera</taxon>
        <taxon>Polyphaga</taxon>
        <taxon>Cucujiformia</taxon>
        <taxon>Chrysomeloidea</taxon>
        <taxon>Chrysomelidae</taxon>
        <taxon>Chrysomelinae</taxon>
        <taxon>Chrysomelini</taxon>
        <taxon>Phaedon</taxon>
    </lineage>
</organism>
<dbReference type="CDD" id="cd00159">
    <property type="entry name" value="RhoGAP"/>
    <property type="match status" value="1"/>
</dbReference>
<dbReference type="Proteomes" id="UP001153737">
    <property type="component" value="Chromosome 6"/>
</dbReference>
<evidence type="ECO:0000256" key="1">
    <source>
        <dbReference type="SAM" id="MobiDB-lite"/>
    </source>
</evidence>
<dbReference type="AlphaFoldDB" id="A0A9N9SI15"/>